<gene>
    <name evidence="3" type="ORF">E1181_06470</name>
</gene>
<comment type="caution">
    <text evidence="3">The sequence shown here is derived from an EMBL/GenBank/DDBJ whole genome shotgun (WGS) entry which is preliminary data.</text>
</comment>
<evidence type="ECO:0000313" key="4">
    <source>
        <dbReference type="Proteomes" id="UP000295674"/>
    </source>
</evidence>
<evidence type="ECO:0000256" key="1">
    <source>
        <dbReference type="SAM" id="MobiDB-lite"/>
    </source>
</evidence>
<feature type="transmembrane region" description="Helical" evidence="2">
    <location>
        <begin position="228"/>
        <end position="247"/>
    </location>
</feature>
<dbReference type="RefSeq" id="WP_132672980.1">
    <property type="nucleotide sequence ID" value="NZ_SMKS01000006.1"/>
</dbReference>
<accession>A0A4R4W625</accession>
<dbReference type="OrthoDB" id="3685088at2"/>
<dbReference type="Proteomes" id="UP000295674">
    <property type="component" value="Unassembled WGS sequence"/>
</dbReference>
<organism evidence="3 4">
    <name type="scientific">Saccharopolyspora terrae</name>
    <dbReference type="NCBI Taxonomy" id="2530384"/>
    <lineage>
        <taxon>Bacteria</taxon>
        <taxon>Bacillati</taxon>
        <taxon>Actinomycetota</taxon>
        <taxon>Actinomycetes</taxon>
        <taxon>Pseudonocardiales</taxon>
        <taxon>Pseudonocardiaceae</taxon>
        <taxon>Saccharopolyspora</taxon>
    </lineage>
</organism>
<keyword evidence="4" id="KW-1185">Reference proteome</keyword>
<feature type="transmembrane region" description="Helical" evidence="2">
    <location>
        <begin position="151"/>
        <end position="173"/>
    </location>
</feature>
<feature type="transmembrane region" description="Helical" evidence="2">
    <location>
        <begin position="193"/>
        <end position="216"/>
    </location>
</feature>
<sequence length="293" mass="30710">MTTAKSSYPVPVAELLPQARQLVTQLGRVPSRNQLMAELRIGAPKAREVLERLAAEGPVKASNPVGLHVVTDPAPAPAESTEAHDDEPTEPDPELTESTHDSAEAEQETESAPVSAEESEPVREAVSEPITVDADPATPTRPAETTASKPVAVWPVMLLALPAFVAIWSGWVGLGQLTGFGIVHPLPGIADGFAINTAITLPIGVETYAAYALRVWLSGQVPARARRFAKYSALGSLGLGALGQIAFHLMKAAGMTSAPWLITAAVACLPVAVLGMGAGLAHLIKDTHREVQQ</sequence>
<feature type="compositionally biased region" description="Acidic residues" evidence="1">
    <location>
        <begin position="84"/>
        <end position="95"/>
    </location>
</feature>
<keyword evidence="2" id="KW-1133">Transmembrane helix</keyword>
<keyword evidence="2" id="KW-0472">Membrane</keyword>
<evidence type="ECO:0000313" key="3">
    <source>
        <dbReference type="EMBL" id="TDD08590.1"/>
    </source>
</evidence>
<protein>
    <submittedName>
        <fullName evidence="3">ABC transporter permease</fullName>
    </submittedName>
</protein>
<reference evidence="3 4" key="1">
    <citation type="submission" date="2019-03" db="EMBL/GenBank/DDBJ databases">
        <title>Draft genome sequences of novel Actinobacteria.</title>
        <authorList>
            <person name="Sahin N."/>
            <person name="Ay H."/>
            <person name="Saygin H."/>
        </authorList>
    </citation>
    <scope>NUCLEOTIDE SEQUENCE [LARGE SCALE GENOMIC DNA]</scope>
    <source>
        <strain evidence="3 4">16K309</strain>
    </source>
</reference>
<evidence type="ECO:0000256" key="2">
    <source>
        <dbReference type="SAM" id="Phobius"/>
    </source>
</evidence>
<dbReference type="AlphaFoldDB" id="A0A4R4W625"/>
<feature type="transmembrane region" description="Helical" evidence="2">
    <location>
        <begin position="259"/>
        <end position="284"/>
    </location>
</feature>
<name>A0A4R4W625_9PSEU</name>
<dbReference type="EMBL" id="SMKS01000006">
    <property type="protein sequence ID" value="TDD08590.1"/>
    <property type="molecule type" value="Genomic_DNA"/>
</dbReference>
<feature type="region of interest" description="Disordered" evidence="1">
    <location>
        <begin position="63"/>
        <end position="147"/>
    </location>
</feature>
<proteinExistence type="predicted"/>
<feature type="compositionally biased region" description="Low complexity" evidence="1">
    <location>
        <begin position="134"/>
        <end position="147"/>
    </location>
</feature>
<keyword evidence="2" id="KW-0812">Transmembrane</keyword>